<accession>A0A2H3JRF5</accession>
<organism evidence="2 3">
    <name type="scientific">Wolfiporia cocos (strain MD-104)</name>
    <name type="common">Brown rot fungus</name>
    <dbReference type="NCBI Taxonomy" id="742152"/>
    <lineage>
        <taxon>Eukaryota</taxon>
        <taxon>Fungi</taxon>
        <taxon>Dikarya</taxon>
        <taxon>Basidiomycota</taxon>
        <taxon>Agaricomycotina</taxon>
        <taxon>Agaricomycetes</taxon>
        <taxon>Polyporales</taxon>
        <taxon>Phaeolaceae</taxon>
        <taxon>Wolfiporia</taxon>
    </lineage>
</organism>
<keyword evidence="1" id="KW-0732">Signal</keyword>
<proteinExistence type="predicted"/>
<dbReference type="EMBL" id="KB468157">
    <property type="protein sequence ID" value="PCH44511.1"/>
    <property type="molecule type" value="Genomic_DNA"/>
</dbReference>
<gene>
    <name evidence="2" type="ORF">WOLCODRAFT_26822</name>
</gene>
<dbReference type="AlphaFoldDB" id="A0A2H3JRF5"/>
<sequence length="73" mass="7970">MGLHRQLVLVASAWPLLSAERQARHRTALCACGTDGGKFGATLRGHIGPVYRLMRSAYSRMLVSESKGSTVER</sequence>
<evidence type="ECO:0000313" key="3">
    <source>
        <dbReference type="Proteomes" id="UP000218811"/>
    </source>
</evidence>
<reference evidence="2 3" key="1">
    <citation type="journal article" date="2012" name="Science">
        <title>The Paleozoic origin of enzymatic lignin decomposition reconstructed from 31 fungal genomes.</title>
        <authorList>
            <person name="Floudas D."/>
            <person name="Binder M."/>
            <person name="Riley R."/>
            <person name="Barry K."/>
            <person name="Blanchette R.A."/>
            <person name="Henrissat B."/>
            <person name="Martinez A.T."/>
            <person name="Otillar R."/>
            <person name="Spatafora J.W."/>
            <person name="Yadav J.S."/>
            <person name="Aerts A."/>
            <person name="Benoit I."/>
            <person name="Boyd A."/>
            <person name="Carlson A."/>
            <person name="Copeland A."/>
            <person name="Coutinho P.M."/>
            <person name="de Vries R.P."/>
            <person name="Ferreira P."/>
            <person name="Findley K."/>
            <person name="Foster B."/>
            <person name="Gaskell J."/>
            <person name="Glotzer D."/>
            <person name="Gorecki P."/>
            <person name="Heitman J."/>
            <person name="Hesse C."/>
            <person name="Hori C."/>
            <person name="Igarashi K."/>
            <person name="Jurgens J.A."/>
            <person name="Kallen N."/>
            <person name="Kersten P."/>
            <person name="Kohler A."/>
            <person name="Kuees U."/>
            <person name="Kumar T.K.A."/>
            <person name="Kuo A."/>
            <person name="LaButti K."/>
            <person name="Larrondo L.F."/>
            <person name="Lindquist E."/>
            <person name="Ling A."/>
            <person name="Lombard V."/>
            <person name="Lucas S."/>
            <person name="Lundell T."/>
            <person name="Martin R."/>
            <person name="McLaughlin D.J."/>
            <person name="Morgenstern I."/>
            <person name="Morin E."/>
            <person name="Murat C."/>
            <person name="Nagy L.G."/>
            <person name="Nolan M."/>
            <person name="Ohm R.A."/>
            <person name="Patyshakuliyeva A."/>
            <person name="Rokas A."/>
            <person name="Ruiz-Duenas F.J."/>
            <person name="Sabat G."/>
            <person name="Salamov A."/>
            <person name="Samejima M."/>
            <person name="Schmutz J."/>
            <person name="Slot J.C."/>
            <person name="St John F."/>
            <person name="Stenlid J."/>
            <person name="Sun H."/>
            <person name="Sun S."/>
            <person name="Syed K."/>
            <person name="Tsang A."/>
            <person name="Wiebenga A."/>
            <person name="Young D."/>
            <person name="Pisabarro A."/>
            <person name="Eastwood D.C."/>
            <person name="Martin F."/>
            <person name="Cullen D."/>
            <person name="Grigoriev I.V."/>
            <person name="Hibbett D.S."/>
        </authorList>
    </citation>
    <scope>NUCLEOTIDE SEQUENCE [LARGE SCALE GENOMIC DNA]</scope>
    <source>
        <strain evidence="2 3">MD-104</strain>
    </source>
</reference>
<name>A0A2H3JRF5_WOLCO</name>
<protein>
    <recommendedName>
        <fullName evidence="4">Secreted protein</fullName>
    </recommendedName>
</protein>
<keyword evidence="3" id="KW-1185">Reference proteome</keyword>
<feature type="chain" id="PRO_5013702381" description="Secreted protein" evidence="1">
    <location>
        <begin position="20"/>
        <end position="73"/>
    </location>
</feature>
<evidence type="ECO:0000256" key="1">
    <source>
        <dbReference type="SAM" id="SignalP"/>
    </source>
</evidence>
<feature type="signal peptide" evidence="1">
    <location>
        <begin position="1"/>
        <end position="19"/>
    </location>
</feature>
<evidence type="ECO:0000313" key="2">
    <source>
        <dbReference type="EMBL" id="PCH44511.1"/>
    </source>
</evidence>
<dbReference type="Proteomes" id="UP000218811">
    <property type="component" value="Unassembled WGS sequence"/>
</dbReference>
<evidence type="ECO:0008006" key="4">
    <source>
        <dbReference type="Google" id="ProtNLM"/>
    </source>
</evidence>